<organism evidence="2 3">
    <name type="scientific">Brenneria roseae subsp. americana</name>
    <dbReference type="NCBI Taxonomy" id="1508507"/>
    <lineage>
        <taxon>Bacteria</taxon>
        <taxon>Pseudomonadati</taxon>
        <taxon>Pseudomonadota</taxon>
        <taxon>Gammaproteobacteria</taxon>
        <taxon>Enterobacterales</taxon>
        <taxon>Pectobacteriaceae</taxon>
        <taxon>Brenneria</taxon>
    </lineage>
</organism>
<sequence>MKAVSDSGDKSAGARPMKGPDNERGQRTCNLKYDGYIQWLCLTIGILIRRNGAQDKYGNGFYYAILYYRK</sequence>
<dbReference type="OrthoDB" id="9996906at2"/>
<evidence type="ECO:0000313" key="3">
    <source>
        <dbReference type="Proteomes" id="UP000245138"/>
    </source>
</evidence>
<dbReference type="Proteomes" id="UP000245138">
    <property type="component" value="Unassembled WGS sequence"/>
</dbReference>
<name>A0A2U1TVT4_9GAMM</name>
<evidence type="ECO:0000256" key="1">
    <source>
        <dbReference type="SAM" id="MobiDB-lite"/>
    </source>
</evidence>
<proteinExistence type="predicted"/>
<keyword evidence="3" id="KW-1185">Reference proteome</keyword>
<accession>A0A2U1TVT4</accession>
<gene>
    <name evidence="2" type="ORF">B4923_06085</name>
</gene>
<dbReference type="AlphaFoldDB" id="A0A2U1TVT4"/>
<feature type="region of interest" description="Disordered" evidence="1">
    <location>
        <begin position="1"/>
        <end position="26"/>
    </location>
</feature>
<comment type="caution">
    <text evidence="2">The sequence shown here is derived from an EMBL/GenBank/DDBJ whole genome shotgun (WGS) entry which is preliminary data.</text>
</comment>
<dbReference type="EMBL" id="QDKJ01000004">
    <property type="protein sequence ID" value="PWC13525.1"/>
    <property type="molecule type" value="Genomic_DNA"/>
</dbReference>
<reference evidence="2 3" key="1">
    <citation type="submission" date="2018-04" db="EMBL/GenBank/DDBJ databases">
        <title>Brenneria corticis sp.nov.</title>
        <authorList>
            <person name="Li Y."/>
        </authorList>
    </citation>
    <scope>NUCLEOTIDE SEQUENCE [LARGE SCALE GENOMIC DNA]</scope>
    <source>
        <strain evidence="2 3">LMG 27715</strain>
    </source>
</reference>
<evidence type="ECO:0000313" key="2">
    <source>
        <dbReference type="EMBL" id="PWC13525.1"/>
    </source>
</evidence>
<protein>
    <submittedName>
        <fullName evidence="2">Uncharacterized protein</fullName>
    </submittedName>
</protein>